<evidence type="ECO:0000313" key="2">
    <source>
        <dbReference type="Proteomes" id="UP001283361"/>
    </source>
</evidence>
<dbReference type="EMBL" id="JAWDGP010005428">
    <property type="protein sequence ID" value="KAK3757009.1"/>
    <property type="molecule type" value="Genomic_DNA"/>
</dbReference>
<proteinExistence type="predicted"/>
<gene>
    <name evidence="1" type="ORF">RRG08_063201</name>
</gene>
<dbReference type="Proteomes" id="UP001283361">
    <property type="component" value="Unassembled WGS sequence"/>
</dbReference>
<accession>A0AAE0YTH9</accession>
<comment type="caution">
    <text evidence="1">The sequence shown here is derived from an EMBL/GenBank/DDBJ whole genome shotgun (WGS) entry which is preliminary data.</text>
</comment>
<keyword evidence="2" id="KW-1185">Reference proteome</keyword>
<dbReference type="AlphaFoldDB" id="A0AAE0YTH9"/>
<organism evidence="1 2">
    <name type="scientific">Elysia crispata</name>
    <name type="common">lettuce slug</name>
    <dbReference type="NCBI Taxonomy" id="231223"/>
    <lineage>
        <taxon>Eukaryota</taxon>
        <taxon>Metazoa</taxon>
        <taxon>Spiralia</taxon>
        <taxon>Lophotrochozoa</taxon>
        <taxon>Mollusca</taxon>
        <taxon>Gastropoda</taxon>
        <taxon>Heterobranchia</taxon>
        <taxon>Euthyneura</taxon>
        <taxon>Panpulmonata</taxon>
        <taxon>Sacoglossa</taxon>
        <taxon>Placobranchoidea</taxon>
        <taxon>Plakobranchidae</taxon>
        <taxon>Elysia</taxon>
    </lineage>
</organism>
<sequence>MCGAFWDLAKLYSGLSPAYLDRSEGEQLSRTSDTALLGSLGRAYCLVAGLTYAASLSLPGLGSSASPFYQNKSWSGDAESLSHLI</sequence>
<protein>
    <submittedName>
        <fullName evidence="1">Uncharacterized protein</fullName>
    </submittedName>
</protein>
<evidence type="ECO:0000313" key="1">
    <source>
        <dbReference type="EMBL" id="KAK3757009.1"/>
    </source>
</evidence>
<name>A0AAE0YTH9_9GAST</name>
<reference evidence="1" key="1">
    <citation type="journal article" date="2023" name="G3 (Bethesda)">
        <title>A reference genome for the long-term kleptoplast-retaining sea slug Elysia crispata morphotype clarki.</title>
        <authorList>
            <person name="Eastman K.E."/>
            <person name="Pendleton A.L."/>
            <person name="Shaikh M.A."/>
            <person name="Suttiyut T."/>
            <person name="Ogas R."/>
            <person name="Tomko P."/>
            <person name="Gavelis G."/>
            <person name="Widhalm J.R."/>
            <person name="Wisecaver J.H."/>
        </authorList>
    </citation>
    <scope>NUCLEOTIDE SEQUENCE</scope>
    <source>
        <strain evidence="1">ECLA1</strain>
    </source>
</reference>